<dbReference type="InterPro" id="IPR016090">
    <property type="entry name" value="PLA2-like_dom"/>
</dbReference>
<keyword evidence="15" id="KW-1185">Reference proteome</keyword>
<evidence type="ECO:0000256" key="9">
    <source>
        <dbReference type="ARBA" id="ARBA00022963"/>
    </source>
</evidence>
<dbReference type="PANTHER" id="PTHR12253">
    <property type="entry name" value="RH14732P"/>
    <property type="match status" value="1"/>
</dbReference>
<dbReference type="GO" id="GO:0050482">
    <property type="term" value="P:arachidonate secretion"/>
    <property type="evidence" value="ECO:0007669"/>
    <property type="project" value="InterPro"/>
</dbReference>
<evidence type="ECO:0000256" key="1">
    <source>
        <dbReference type="ARBA" id="ARBA00001913"/>
    </source>
</evidence>
<dbReference type="EnsemblMetazoa" id="XM_038016578.1">
    <property type="protein sequence ID" value="XP_037872506.1"/>
    <property type="gene ID" value="LOC101744607"/>
</dbReference>
<keyword evidence="11" id="KW-1015">Disulfide bond</keyword>
<organism evidence="14 15">
    <name type="scientific">Bombyx mori</name>
    <name type="common">Silk moth</name>
    <dbReference type="NCBI Taxonomy" id="7091"/>
    <lineage>
        <taxon>Eukaryota</taxon>
        <taxon>Metazoa</taxon>
        <taxon>Ecdysozoa</taxon>
        <taxon>Arthropoda</taxon>
        <taxon>Hexapoda</taxon>
        <taxon>Insecta</taxon>
        <taxon>Pterygota</taxon>
        <taxon>Neoptera</taxon>
        <taxon>Endopterygota</taxon>
        <taxon>Lepidoptera</taxon>
        <taxon>Glossata</taxon>
        <taxon>Ditrysia</taxon>
        <taxon>Bombycoidea</taxon>
        <taxon>Bombycidae</taxon>
        <taxon>Bombycinae</taxon>
        <taxon>Bombyx</taxon>
    </lineage>
</organism>
<dbReference type="InterPro" id="IPR036444">
    <property type="entry name" value="PLipase_A2_dom_sf"/>
</dbReference>
<evidence type="ECO:0000256" key="3">
    <source>
        <dbReference type="ARBA" id="ARBA00013278"/>
    </source>
</evidence>
<dbReference type="FunFam" id="1.20.90.10:FF:000002">
    <property type="entry name" value="Phospholipase A2 group III"/>
    <property type="match status" value="1"/>
</dbReference>
<evidence type="ECO:0000256" key="11">
    <source>
        <dbReference type="ARBA" id="ARBA00023157"/>
    </source>
</evidence>
<evidence type="ECO:0000313" key="14">
    <source>
        <dbReference type="EnsemblMetazoa" id="XP_037872506.1"/>
    </source>
</evidence>
<feature type="domain" description="Phospholipase A2-like central" evidence="13">
    <location>
        <begin position="19"/>
        <end position="112"/>
    </location>
</feature>
<comment type="subcellular location">
    <subcellularLocation>
        <location evidence="2">Secreted</location>
    </subcellularLocation>
</comment>
<evidence type="ECO:0000256" key="12">
    <source>
        <dbReference type="ARBA" id="ARBA00029903"/>
    </source>
</evidence>
<dbReference type="GO" id="GO:0016042">
    <property type="term" value="P:lipid catabolic process"/>
    <property type="evidence" value="ECO:0007669"/>
    <property type="project" value="UniProtKB-KW"/>
</dbReference>
<evidence type="ECO:0000256" key="10">
    <source>
        <dbReference type="ARBA" id="ARBA00023098"/>
    </source>
</evidence>
<dbReference type="AlphaFoldDB" id="A0A8R2M396"/>
<evidence type="ECO:0000256" key="5">
    <source>
        <dbReference type="ARBA" id="ARBA00022525"/>
    </source>
</evidence>
<dbReference type="GO" id="GO:0005576">
    <property type="term" value="C:extracellular region"/>
    <property type="evidence" value="ECO:0007669"/>
    <property type="project" value="UniProtKB-SubCell"/>
</dbReference>
<dbReference type="PROSITE" id="PS00118">
    <property type="entry name" value="PA2_HIS"/>
    <property type="match status" value="1"/>
</dbReference>
<protein>
    <recommendedName>
        <fullName evidence="4">Phospholipase A2</fullName>
        <ecNumber evidence="3">3.1.1.4</ecNumber>
    </recommendedName>
    <alternativeName>
        <fullName evidence="12">Phosphatidylcholine 2-acylhydrolase</fullName>
    </alternativeName>
</protein>
<keyword evidence="9" id="KW-0442">Lipid degradation</keyword>
<dbReference type="EC" id="3.1.1.4" evidence="3"/>
<accession>A0A8R2M396</accession>
<evidence type="ECO:0000256" key="4">
    <source>
        <dbReference type="ARBA" id="ARBA00021721"/>
    </source>
</evidence>
<evidence type="ECO:0000313" key="15">
    <source>
        <dbReference type="Proteomes" id="UP000005204"/>
    </source>
</evidence>
<evidence type="ECO:0000256" key="8">
    <source>
        <dbReference type="ARBA" id="ARBA00022837"/>
    </source>
</evidence>
<dbReference type="Pfam" id="PF05826">
    <property type="entry name" value="Phospholip_A2_2"/>
    <property type="match status" value="1"/>
</dbReference>
<dbReference type="Proteomes" id="UP000005204">
    <property type="component" value="Unassembled WGS sequence"/>
</dbReference>
<sequence>MIFEVVVAQKLLQIGFSLTDTKWCGTGNIAMDYEDLGSEIETDKCCRSHDHCIDHIAAGETKHNLTNTAFYSRLHCACDEEFRRCLRLAETETSRKVKEIYFKILKTQCYKKDYPIIGCKYHQWLSGRCLEYELDTNGEQFHQWFDVIDEE</sequence>
<evidence type="ECO:0000256" key="2">
    <source>
        <dbReference type="ARBA" id="ARBA00004613"/>
    </source>
</evidence>
<reference evidence="15" key="1">
    <citation type="journal article" date="2008" name="Insect Biochem. Mol. Biol.">
        <title>The genome of a lepidopteran model insect, the silkworm Bombyx mori.</title>
        <authorList>
            <consortium name="International Silkworm Genome Consortium"/>
        </authorList>
    </citation>
    <scope>NUCLEOTIDE SEQUENCE [LARGE SCALE GENOMIC DNA]</scope>
    <source>
        <strain evidence="15">p50T</strain>
    </source>
</reference>
<dbReference type="GO" id="GO:0004623">
    <property type="term" value="F:phospholipase A2 activity"/>
    <property type="evidence" value="ECO:0007669"/>
    <property type="project" value="UniProtKB-EC"/>
</dbReference>
<proteinExistence type="predicted"/>
<dbReference type="SUPFAM" id="SSF48619">
    <property type="entry name" value="Phospholipase A2, PLA2"/>
    <property type="match status" value="1"/>
</dbReference>
<dbReference type="InterPro" id="IPR033113">
    <property type="entry name" value="PLA2_histidine"/>
</dbReference>
<evidence type="ECO:0000259" key="13">
    <source>
        <dbReference type="Pfam" id="PF05826"/>
    </source>
</evidence>
<keyword evidence="7" id="KW-0378">Hydrolase</keyword>
<keyword evidence="10" id="KW-0443">Lipid metabolism</keyword>
<dbReference type="GO" id="GO:0006644">
    <property type="term" value="P:phospholipid metabolic process"/>
    <property type="evidence" value="ECO:0007669"/>
    <property type="project" value="InterPro"/>
</dbReference>
<dbReference type="GO" id="GO:0046872">
    <property type="term" value="F:metal ion binding"/>
    <property type="evidence" value="ECO:0007669"/>
    <property type="project" value="UniProtKB-KW"/>
</dbReference>
<dbReference type="Gene3D" id="1.20.90.10">
    <property type="entry name" value="Phospholipase A2 domain"/>
    <property type="match status" value="1"/>
</dbReference>
<keyword evidence="5" id="KW-0964">Secreted</keyword>
<reference evidence="14" key="2">
    <citation type="submission" date="2022-06" db="UniProtKB">
        <authorList>
            <consortium name="EnsemblMetazoa"/>
        </authorList>
    </citation>
    <scope>IDENTIFICATION</scope>
    <source>
        <strain evidence="14">p50T (Dazao)</strain>
    </source>
</reference>
<evidence type="ECO:0000256" key="6">
    <source>
        <dbReference type="ARBA" id="ARBA00022723"/>
    </source>
</evidence>
<evidence type="ECO:0000256" key="7">
    <source>
        <dbReference type="ARBA" id="ARBA00022801"/>
    </source>
</evidence>
<comment type="cofactor">
    <cofactor evidence="1">
        <name>Ca(2+)</name>
        <dbReference type="ChEBI" id="CHEBI:29108"/>
    </cofactor>
</comment>
<name>A0A8R2M396_BOMMO</name>
<keyword evidence="6" id="KW-0479">Metal-binding</keyword>
<keyword evidence="8" id="KW-0106">Calcium</keyword>